<dbReference type="SUPFAM" id="SSF53649">
    <property type="entry name" value="Alkaline phosphatase-like"/>
    <property type="match status" value="1"/>
</dbReference>
<accession>A0A6M5YI56</accession>
<dbReference type="InterPro" id="IPR000917">
    <property type="entry name" value="Sulfatase_N"/>
</dbReference>
<organism evidence="9 10">
    <name type="scientific">Frigoriglobus tundricola</name>
    <dbReference type="NCBI Taxonomy" id="2774151"/>
    <lineage>
        <taxon>Bacteria</taxon>
        <taxon>Pseudomonadati</taxon>
        <taxon>Planctomycetota</taxon>
        <taxon>Planctomycetia</taxon>
        <taxon>Gemmatales</taxon>
        <taxon>Gemmataceae</taxon>
        <taxon>Frigoriglobus</taxon>
    </lineage>
</organism>
<dbReference type="Proteomes" id="UP000503447">
    <property type="component" value="Chromosome"/>
</dbReference>
<evidence type="ECO:0000256" key="2">
    <source>
        <dbReference type="ARBA" id="ARBA00008779"/>
    </source>
</evidence>
<evidence type="ECO:0000256" key="4">
    <source>
        <dbReference type="ARBA" id="ARBA00022729"/>
    </source>
</evidence>
<dbReference type="PANTHER" id="PTHR45953:SF1">
    <property type="entry name" value="IDURONATE 2-SULFATASE"/>
    <property type="match status" value="1"/>
</dbReference>
<comment type="similarity">
    <text evidence="2">Belongs to the sulfatase family.</text>
</comment>
<dbReference type="CDD" id="cd16030">
    <property type="entry name" value="iduronate-2-sulfatase"/>
    <property type="match status" value="1"/>
</dbReference>
<name>A0A6M5YI56_9BACT</name>
<evidence type="ECO:0000259" key="8">
    <source>
        <dbReference type="Pfam" id="PF00884"/>
    </source>
</evidence>
<evidence type="ECO:0000256" key="1">
    <source>
        <dbReference type="ARBA" id="ARBA00001913"/>
    </source>
</evidence>
<dbReference type="InterPro" id="IPR035874">
    <property type="entry name" value="IDS"/>
</dbReference>
<reference evidence="10" key="1">
    <citation type="submission" date="2020-05" db="EMBL/GenBank/DDBJ databases">
        <title>Frigoriglobus tundricola gen. nov., sp. nov., a psychrotolerant cellulolytic planctomycete of the family Gemmataceae with two divergent copies of 16S rRNA gene.</title>
        <authorList>
            <person name="Kulichevskaya I.S."/>
            <person name="Ivanova A.A."/>
            <person name="Naumoff D.G."/>
            <person name="Beletsky A.V."/>
            <person name="Rijpstra W.I.C."/>
            <person name="Sinninghe Damste J.S."/>
            <person name="Mardanov A.V."/>
            <person name="Ravin N.V."/>
            <person name="Dedysh S.N."/>
        </authorList>
    </citation>
    <scope>NUCLEOTIDE SEQUENCE [LARGE SCALE GENOMIC DNA]</scope>
    <source>
        <strain evidence="10">PL17</strain>
    </source>
</reference>
<keyword evidence="3" id="KW-0479">Metal-binding</keyword>
<dbReference type="GO" id="GO:0046872">
    <property type="term" value="F:metal ion binding"/>
    <property type="evidence" value="ECO:0007669"/>
    <property type="project" value="UniProtKB-KW"/>
</dbReference>
<comment type="cofactor">
    <cofactor evidence="1">
        <name>Ca(2+)</name>
        <dbReference type="ChEBI" id="CHEBI:29108"/>
    </cofactor>
</comment>
<dbReference type="Gene3D" id="3.40.720.10">
    <property type="entry name" value="Alkaline Phosphatase, subunit A"/>
    <property type="match status" value="1"/>
</dbReference>
<gene>
    <name evidence="9" type="ORF">FTUN_0511</name>
</gene>
<proteinExistence type="inferred from homology"/>
<evidence type="ECO:0000256" key="6">
    <source>
        <dbReference type="ARBA" id="ARBA00022837"/>
    </source>
</evidence>
<dbReference type="Pfam" id="PF00884">
    <property type="entry name" value="Sulfatase"/>
    <property type="match status" value="1"/>
</dbReference>
<dbReference type="InterPro" id="IPR017850">
    <property type="entry name" value="Alkaline_phosphatase_core_sf"/>
</dbReference>
<evidence type="ECO:0000313" key="10">
    <source>
        <dbReference type="Proteomes" id="UP000503447"/>
    </source>
</evidence>
<keyword evidence="5" id="KW-0378">Hydrolase</keyword>
<protein>
    <submittedName>
        <fullName evidence="9">Sulfatase</fullName>
    </submittedName>
</protein>
<dbReference type="AlphaFoldDB" id="A0A6M5YI56"/>
<dbReference type="EMBL" id="CP053452">
    <property type="protein sequence ID" value="QJW93011.1"/>
    <property type="molecule type" value="Genomic_DNA"/>
</dbReference>
<keyword evidence="4 7" id="KW-0732">Signal</keyword>
<keyword evidence="10" id="KW-1185">Reference proteome</keyword>
<dbReference type="PANTHER" id="PTHR45953">
    <property type="entry name" value="IDURONATE 2-SULFATASE"/>
    <property type="match status" value="1"/>
</dbReference>
<feature type="chain" id="PRO_5026775136" evidence="7">
    <location>
        <begin position="22"/>
        <end position="477"/>
    </location>
</feature>
<keyword evidence="6" id="KW-0106">Calcium</keyword>
<feature type="domain" description="Sulfatase N-terminal" evidence="8">
    <location>
        <begin position="26"/>
        <end position="373"/>
    </location>
</feature>
<evidence type="ECO:0000313" key="9">
    <source>
        <dbReference type="EMBL" id="QJW93011.1"/>
    </source>
</evidence>
<evidence type="ECO:0000256" key="3">
    <source>
        <dbReference type="ARBA" id="ARBA00022723"/>
    </source>
</evidence>
<evidence type="ECO:0000256" key="7">
    <source>
        <dbReference type="SAM" id="SignalP"/>
    </source>
</evidence>
<evidence type="ECO:0000256" key="5">
    <source>
        <dbReference type="ARBA" id="ARBA00022801"/>
    </source>
</evidence>
<dbReference type="GO" id="GO:0005737">
    <property type="term" value="C:cytoplasm"/>
    <property type="evidence" value="ECO:0007669"/>
    <property type="project" value="TreeGrafter"/>
</dbReference>
<dbReference type="GO" id="GO:0004423">
    <property type="term" value="F:iduronate-2-sulfatase activity"/>
    <property type="evidence" value="ECO:0007669"/>
    <property type="project" value="InterPro"/>
</dbReference>
<sequence length="477" mass="52527">MFMSRWLAVCGLLLAPSVASAAEKFNVLFIVSDDLTNNTLGCYGSKVSKSPNIDKLAAKGVKFDRAYCQFPLCNPSRASFLTGLRPDTTKVLENVTQFRKNVPNAQSVGQTFQKGGYVVCRVGKLYHYGVPGQIGTDGLDDKPSWQKTINPRGRDKDDEDKDLIFTLTPNAKGSHRFGGSLSWHASEGADEEQTDGKIADEVVKLLEANKDKPFFLGCGFFRPHTPYVAPQKYFDMYPPDKLELPTVSAGHRAAGPAPAFGSSKPEQDKMTDDLRLKALQAYYASTTFMDAQVGRVLDALDRLKLADKTIVVFISDHGYHLGEHGLWQKMSLFENSCRVPLVIYDPRSKGNGKASPRTVELVDLHATLAELAGLSVPDGRDATVPACEGKSLKPLLDDPTAKWDKPALTQVTRGGAKDAFLGYTVRNERYRYTEWDGGKRGVQLFDYETDPGELKNLAADPAHAETVKQMRALLPKK</sequence>
<feature type="signal peptide" evidence="7">
    <location>
        <begin position="1"/>
        <end position="21"/>
    </location>
</feature>
<dbReference type="KEGG" id="ftj:FTUN_0511"/>